<name>A0A5C8JDT7_9BACT</name>
<comment type="subcellular location">
    <subcellularLocation>
        <location evidence="1">Cell membrane</location>
        <topology evidence="1">Multi-pass membrane protein</topology>
    </subcellularLocation>
</comment>
<dbReference type="RefSeq" id="WP_147923044.1">
    <property type="nucleotide sequence ID" value="NZ_VRTY01000076.1"/>
</dbReference>
<feature type="transmembrane region" description="Helical" evidence="6">
    <location>
        <begin position="39"/>
        <end position="59"/>
    </location>
</feature>
<feature type="transmembrane region" description="Helical" evidence="6">
    <location>
        <begin position="823"/>
        <end position="844"/>
    </location>
</feature>
<proteinExistence type="predicted"/>
<dbReference type="InterPro" id="IPR025857">
    <property type="entry name" value="MacB_PCD"/>
</dbReference>
<keyword evidence="2" id="KW-1003">Cell membrane</keyword>
<keyword evidence="3 6" id="KW-0812">Transmembrane</keyword>
<evidence type="ECO:0000259" key="8">
    <source>
        <dbReference type="Pfam" id="PF12704"/>
    </source>
</evidence>
<dbReference type="EMBL" id="VRTY01000076">
    <property type="protein sequence ID" value="TXK36585.1"/>
    <property type="molecule type" value="Genomic_DNA"/>
</dbReference>
<accession>A0A5C8JDT7</accession>
<feature type="transmembrane region" description="Helical" evidence="6">
    <location>
        <begin position="442"/>
        <end position="460"/>
    </location>
</feature>
<evidence type="ECO:0000259" key="7">
    <source>
        <dbReference type="Pfam" id="PF02687"/>
    </source>
</evidence>
<evidence type="ECO:0000256" key="2">
    <source>
        <dbReference type="ARBA" id="ARBA00022475"/>
    </source>
</evidence>
<dbReference type="PANTHER" id="PTHR30287:SF1">
    <property type="entry name" value="INNER MEMBRANE PROTEIN"/>
    <property type="match status" value="1"/>
</dbReference>
<feature type="domain" description="MacB-like periplasmic core" evidence="8">
    <location>
        <begin position="40"/>
        <end position="244"/>
    </location>
</feature>
<feature type="transmembrane region" description="Helical" evidence="6">
    <location>
        <begin position="370"/>
        <end position="393"/>
    </location>
</feature>
<evidence type="ECO:0000313" key="9">
    <source>
        <dbReference type="EMBL" id="TXK36585.1"/>
    </source>
</evidence>
<dbReference type="PANTHER" id="PTHR30287">
    <property type="entry name" value="MEMBRANE COMPONENT OF PREDICTED ABC SUPERFAMILY METABOLITE UPTAKE TRANSPORTER"/>
    <property type="match status" value="1"/>
</dbReference>
<dbReference type="Proteomes" id="UP000321926">
    <property type="component" value="Unassembled WGS sequence"/>
</dbReference>
<evidence type="ECO:0000256" key="5">
    <source>
        <dbReference type="ARBA" id="ARBA00023136"/>
    </source>
</evidence>
<dbReference type="InterPro" id="IPR003838">
    <property type="entry name" value="ABC3_permease_C"/>
</dbReference>
<feature type="transmembrane region" description="Helical" evidence="6">
    <location>
        <begin position="321"/>
        <end position="350"/>
    </location>
</feature>
<comment type="caution">
    <text evidence="9">The sequence shown here is derived from an EMBL/GenBank/DDBJ whole genome shotgun (WGS) entry which is preliminary data.</text>
</comment>
<keyword evidence="5 6" id="KW-0472">Membrane</keyword>
<dbReference type="Pfam" id="PF12704">
    <property type="entry name" value="MacB_PCD"/>
    <property type="match status" value="1"/>
</dbReference>
<keyword evidence="4 6" id="KW-1133">Transmembrane helix</keyword>
<feature type="domain" description="ABC3 transporter permease C-terminal" evidence="7">
    <location>
        <begin position="279"/>
        <end position="398"/>
    </location>
</feature>
<reference evidence="9 10" key="1">
    <citation type="submission" date="2019-08" db="EMBL/GenBank/DDBJ databases">
        <authorList>
            <person name="Shi S."/>
        </authorList>
    </citation>
    <scope>NUCLEOTIDE SEQUENCE [LARGE SCALE GENOMIC DNA]</scope>
    <source>
        <strain evidence="9 10">GY10130</strain>
    </source>
</reference>
<dbReference type="OrthoDB" id="9775544at2"/>
<dbReference type="GO" id="GO:0005886">
    <property type="term" value="C:plasma membrane"/>
    <property type="evidence" value="ECO:0007669"/>
    <property type="project" value="UniProtKB-SubCell"/>
</dbReference>
<feature type="transmembrane region" description="Helical" evidence="6">
    <location>
        <begin position="736"/>
        <end position="760"/>
    </location>
</feature>
<sequence length="862" mass="96093">MSEQNETEPIPNLQAKPKLNIPWLLRMAWRDTRRSRGKLVLFLSSIVLGIAALVAINSFRDSLQRAIDEQARSLIGADMVIGMNKEPDSLAAALVDSVRGLGARSDENRLLSMVYFVSSNSTRLVQVRALEGGFPYFGAIETEPEAASRTFREGRRALVDYNLMLQYEAKTGDSVRVGNQTFLIEGALRRIPGQTAMTAAVAPVVYIPRQYLPETGLMQRGSRVSYYYYYDLDRTVEPDTLGKKLEPRLEEYGMFYDTVQTRKESMGRSYDELARFLALVGFVALLLGCVGVASAVHVYMRDKLKTIGVLRCLGMSGKQAFLVYLFQVAGMGLLGGIIGAVIGSVVQLVLPELFKAFLPVTVDAYFSFGAALQGVLLGIFVSVLFALLPLLSIRQVSPLITLRANVEHLTSQKDPLRWGVYALILLFILLFSRWQLGTWWQAAYFTGGVVAAFLVLAALAKALSWTVRRFFPTNWGYVWRQGLANLYRPNNQTLLLMVSIGLGTALIGTLYMVQRTLLSELSIAGSEEQPNLVLFDIQNAQRDEIGELTKKAGLPIIHYDPIVTVRLEKINALTLSDVREDTTLEISPRVFTREYRITYRNHLSDAEKTTEGTWEENQSVEGEFVPVSLEDRYAERMKVTLGDTLIFNVQGAPIATKVSHLRRVDWNRVQSNFLVVFPEGVLEQAPQFHVLMTRSSDEQQAARFQRKVVEEYPNISTIGLDLILQTLDEVVSQISFVIQFMALFSIFTGLLVLVGSVNVSKFQRVQESVLLRTLGASRGQIFAITALEYLLLGALAAFIGCAIAFGASWALSVFSFEVEFVPVVWPLVVIFMLVAILTLAVGLLNSRGILNRPPLEVLRREA</sequence>
<keyword evidence="10" id="KW-1185">Reference proteome</keyword>
<evidence type="ECO:0000256" key="3">
    <source>
        <dbReference type="ARBA" id="ARBA00022692"/>
    </source>
</evidence>
<protein>
    <submittedName>
        <fullName evidence="9">FtsX-like permease family protein</fullName>
    </submittedName>
</protein>
<feature type="transmembrane region" description="Helical" evidence="6">
    <location>
        <begin position="494"/>
        <end position="513"/>
    </location>
</feature>
<dbReference type="AlphaFoldDB" id="A0A5C8JDT7"/>
<dbReference type="Pfam" id="PF02687">
    <property type="entry name" value="FtsX"/>
    <property type="match status" value="2"/>
</dbReference>
<dbReference type="InterPro" id="IPR038766">
    <property type="entry name" value="Membrane_comp_ABC_pdt"/>
</dbReference>
<evidence type="ECO:0000256" key="4">
    <source>
        <dbReference type="ARBA" id="ARBA00022989"/>
    </source>
</evidence>
<evidence type="ECO:0000313" key="10">
    <source>
        <dbReference type="Proteomes" id="UP000321926"/>
    </source>
</evidence>
<feature type="domain" description="ABC3 transporter permease C-terminal" evidence="7">
    <location>
        <begin position="740"/>
        <end position="854"/>
    </location>
</feature>
<feature type="transmembrane region" description="Helical" evidence="6">
    <location>
        <begin position="418"/>
        <end position="436"/>
    </location>
</feature>
<organism evidence="9 10">
    <name type="scientific">Pontibacter qinzhouensis</name>
    <dbReference type="NCBI Taxonomy" id="2603253"/>
    <lineage>
        <taxon>Bacteria</taxon>
        <taxon>Pseudomonadati</taxon>
        <taxon>Bacteroidota</taxon>
        <taxon>Cytophagia</taxon>
        <taxon>Cytophagales</taxon>
        <taxon>Hymenobacteraceae</taxon>
        <taxon>Pontibacter</taxon>
    </lineage>
</organism>
<gene>
    <name evidence="9" type="ORF">FVR03_17410</name>
</gene>
<feature type="transmembrane region" description="Helical" evidence="6">
    <location>
        <begin position="276"/>
        <end position="300"/>
    </location>
</feature>
<feature type="transmembrane region" description="Helical" evidence="6">
    <location>
        <begin position="781"/>
        <end position="811"/>
    </location>
</feature>
<evidence type="ECO:0000256" key="6">
    <source>
        <dbReference type="SAM" id="Phobius"/>
    </source>
</evidence>
<evidence type="ECO:0000256" key="1">
    <source>
        <dbReference type="ARBA" id="ARBA00004651"/>
    </source>
</evidence>